<accession>A0A3G2K9Y5</accession>
<sequence>MPQTRPNGTVVPINSDEYNLTPDLATMADSIHVNTTVADKTERDALTPYLGMQVTRLDREGWIQTYTGQNTASGWEYKGTPRRISANVASFSNASGTASRLLYTLPGVTKPYPQTFNARFRAGVSALAISSGNSLTVNVAVSGNTSTVASAQGKGPITYLPPGNYLQSAMAETGWLNVAADADPFIRAWIEVVDGTATHAVSVLPAYTQFYADLRPQDD</sequence>
<organism evidence="1 2">
    <name type="scientific">Arthrobacter phage Auxilium</name>
    <dbReference type="NCBI Taxonomy" id="2419948"/>
    <lineage>
        <taxon>Viruses</taxon>
        <taxon>Duplodnaviria</taxon>
        <taxon>Heunggongvirae</taxon>
        <taxon>Uroviricota</taxon>
        <taxon>Caudoviricetes</taxon>
        <taxon>Richievirus</taxon>
        <taxon>Richievirus auxilium</taxon>
    </lineage>
</organism>
<reference evidence="1 2" key="1">
    <citation type="submission" date="2018-09" db="EMBL/GenBank/DDBJ databases">
        <authorList>
            <person name="Rimple P.A."/>
            <person name="Stoner T.H."/>
            <person name="Garlena R.A."/>
            <person name="Russell D.A."/>
            <person name="Pope W.H."/>
            <person name="Jacobs-Sera D."/>
            <person name="Hatfull G.F."/>
        </authorList>
    </citation>
    <scope>NUCLEOTIDE SEQUENCE [LARGE SCALE GENOMIC DNA]</scope>
</reference>
<dbReference type="Proteomes" id="UP000266910">
    <property type="component" value="Genome"/>
</dbReference>
<gene>
    <name evidence="1" type="primary">23</name>
    <name evidence="1" type="ORF">PBI_AUXILIUM_23</name>
</gene>
<dbReference type="GeneID" id="77931714"/>
<dbReference type="RefSeq" id="YP_010655842.1">
    <property type="nucleotide sequence ID" value="NC_070832.1"/>
</dbReference>
<evidence type="ECO:0000313" key="1">
    <source>
        <dbReference type="EMBL" id="AYN55802.1"/>
    </source>
</evidence>
<dbReference type="KEGG" id="vg:77931714"/>
<name>A0A3G2K9Y5_9CAUD</name>
<protein>
    <submittedName>
        <fullName evidence="1">Minor tail protein</fullName>
    </submittedName>
</protein>
<evidence type="ECO:0000313" key="2">
    <source>
        <dbReference type="Proteomes" id="UP000266910"/>
    </source>
</evidence>
<proteinExistence type="predicted"/>
<keyword evidence="2" id="KW-1185">Reference proteome</keyword>
<dbReference type="EMBL" id="MH834598">
    <property type="protein sequence ID" value="AYN55802.1"/>
    <property type="molecule type" value="Genomic_DNA"/>
</dbReference>